<evidence type="ECO:0000259" key="1">
    <source>
        <dbReference type="PROSITE" id="PS50879"/>
    </source>
</evidence>
<dbReference type="PROSITE" id="PS50879">
    <property type="entry name" value="RNASE_H_1"/>
    <property type="match status" value="1"/>
</dbReference>
<dbReference type="GO" id="GO:0004523">
    <property type="term" value="F:RNA-DNA hybrid ribonuclease activity"/>
    <property type="evidence" value="ECO:0007669"/>
    <property type="project" value="UniProtKB-EC"/>
</dbReference>
<comment type="caution">
    <text evidence="2">The sequence shown here is derived from an EMBL/GenBank/DDBJ whole genome shotgun (WGS) entry which is preliminary data.</text>
</comment>
<dbReference type="CDD" id="cd09279">
    <property type="entry name" value="RNase_HI_like"/>
    <property type="match status" value="1"/>
</dbReference>
<dbReference type="RefSeq" id="WP_035420648.1">
    <property type="nucleotide sequence ID" value="NZ_JAFBCV010000012.1"/>
</dbReference>
<dbReference type="PANTHER" id="PTHR48475">
    <property type="entry name" value="RIBONUCLEASE H"/>
    <property type="match status" value="1"/>
</dbReference>
<protein>
    <submittedName>
        <fullName evidence="2">Ribonuclease HI</fullName>
        <ecNumber evidence="2">3.1.26.4</ecNumber>
    </submittedName>
</protein>
<dbReference type="Proteomes" id="UP001179280">
    <property type="component" value="Unassembled WGS sequence"/>
</dbReference>
<dbReference type="Pfam" id="PF13456">
    <property type="entry name" value="RVT_3"/>
    <property type="match status" value="1"/>
</dbReference>
<evidence type="ECO:0000313" key="3">
    <source>
        <dbReference type="Proteomes" id="UP001179280"/>
    </source>
</evidence>
<name>A0ABS2SXI1_9BACI</name>
<dbReference type="PANTHER" id="PTHR48475:SF1">
    <property type="entry name" value="RNASE H TYPE-1 DOMAIN-CONTAINING PROTEIN"/>
    <property type="match status" value="1"/>
</dbReference>
<dbReference type="EC" id="3.1.26.4" evidence="2"/>
<keyword evidence="2" id="KW-0378">Hydrolase</keyword>
<dbReference type="EMBL" id="JAFBCV010000012">
    <property type="protein sequence ID" value="MBM7840244.1"/>
    <property type="molecule type" value="Genomic_DNA"/>
</dbReference>
<dbReference type="SUPFAM" id="SSF53098">
    <property type="entry name" value="Ribonuclease H-like"/>
    <property type="match status" value="1"/>
</dbReference>
<accession>A0ABS2SXI1</accession>
<feature type="domain" description="RNase H type-1" evidence="1">
    <location>
        <begin position="1"/>
        <end position="127"/>
    </location>
</feature>
<organism evidence="2 3">
    <name type="scientific">Shouchella xiaoxiensis</name>
    <dbReference type="NCBI Taxonomy" id="766895"/>
    <lineage>
        <taxon>Bacteria</taxon>
        <taxon>Bacillati</taxon>
        <taxon>Bacillota</taxon>
        <taxon>Bacilli</taxon>
        <taxon>Bacillales</taxon>
        <taxon>Bacillaceae</taxon>
        <taxon>Shouchella</taxon>
    </lineage>
</organism>
<proteinExistence type="predicted"/>
<gene>
    <name evidence="2" type="ORF">JOC54_003524</name>
</gene>
<dbReference type="InterPro" id="IPR002156">
    <property type="entry name" value="RNaseH_domain"/>
</dbReference>
<evidence type="ECO:0000313" key="2">
    <source>
        <dbReference type="EMBL" id="MBM7840244.1"/>
    </source>
</evidence>
<reference evidence="2" key="1">
    <citation type="submission" date="2021-01" db="EMBL/GenBank/DDBJ databases">
        <title>Genomic Encyclopedia of Type Strains, Phase IV (KMG-IV): sequencing the most valuable type-strain genomes for metagenomic binning, comparative biology and taxonomic classification.</title>
        <authorList>
            <person name="Goeker M."/>
        </authorList>
    </citation>
    <scope>NUCLEOTIDE SEQUENCE</scope>
    <source>
        <strain evidence="2">DSM 21943</strain>
    </source>
</reference>
<sequence length="137" mass="15543">MIHVYTDGASAGNPGSSGAGILFVYPNGEVEQLRYHLGFMSNHEAEFRALELALHIATKKGIQQLSIRTDSQLVSNSVDSGYIKNRAYRPFLERILTMQETFDLFFIKWIPSKQNKKADELARQAIHEPNRVYEEGL</sequence>
<dbReference type="InterPro" id="IPR012337">
    <property type="entry name" value="RNaseH-like_sf"/>
</dbReference>
<dbReference type="Gene3D" id="3.30.420.10">
    <property type="entry name" value="Ribonuclease H-like superfamily/Ribonuclease H"/>
    <property type="match status" value="1"/>
</dbReference>
<keyword evidence="3" id="KW-1185">Reference proteome</keyword>
<dbReference type="InterPro" id="IPR036397">
    <property type="entry name" value="RNaseH_sf"/>
</dbReference>